<evidence type="ECO:0000256" key="4">
    <source>
        <dbReference type="RuleBase" id="RU362075"/>
    </source>
</evidence>
<name>A0A0F6TC43_9CORY</name>
<evidence type="ECO:0000256" key="3">
    <source>
        <dbReference type="ARBA" id="ARBA00023002"/>
    </source>
</evidence>
<dbReference type="OrthoDB" id="9774675at2"/>
<dbReference type="GO" id="GO:0102223">
    <property type="term" value="F:4,4'-diapophytoene desaturase (4,4'-diaponeurosporene-forming)"/>
    <property type="evidence" value="ECO:0007669"/>
    <property type="project" value="UniProtKB-EC"/>
</dbReference>
<dbReference type="Proteomes" id="UP000271380">
    <property type="component" value="Chromosome"/>
</dbReference>
<dbReference type="InterPro" id="IPR014105">
    <property type="entry name" value="Carotenoid/retinoid_OxRdtase"/>
</dbReference>
<organism evidence="6 8">
    <name type="scientific">Corynebacterium kutscheri</name>
    <dbReference type="NCBI Taxonomy" id="35755"/>
    <lineage>
        <taxon>Bacteria</taxon>
        <taxon>Bacillati</taxon>
        <taxon>Actinomycetota</taxon>
        <taxon>Actinomycetes</taxon>
        <taxon>Mycobacteriales</taxon>
        <taxon>Corynebacteriaceae</taxon>
        <taxon>Corynebacterium</taxon>
    </lineage>
</organism>
<reference evidence="6 8" key="1">
    <citation type="journal article" date="2015" name="Genome Announc.">
        <title>Complete Genome Sequence of Corynebacterium kutscheri DSM 20755, a Corynebacterial Type Strain with Remarkably Low G+C Content of Chromosomal DNA.</title>
        <authorList>
            <person name="Ruckert C."/>
            <person name="Albersmeier A."/>
            <person name="Winkler A."/>
            <person name="Tauch A."/>
        </authorList>
    </citation>
    <scope>NUCLEOTIDE SEQUENCE [LARGE SCALE GENOMIC DNA]</scope>
    <source>
        <strain evidence="6 8">DSM 20755</strain>
    </source>
</reference>
<evidence type="ECO:0000256" key="2">
    <source>
        <dbReference type="ARBA" id="ARBA00022746"/>
    </source>
</evidence>
<dbReference type="SUPFAM" id="SSF51905">
    <property type="entry name" value="FAD/NAD(P)-binding domain"/>
    <property type="match status" value="1"/>
</dbReference>
<dbReference type="HOGENOM" id="CLU_019722_2_1_11"/>
<evidence type="ECO:0000256" key="1">
    <source>
        <dbReference type="ARBA" id="ARBA00004829"/>
    </source>
</evidence>
<dbReference type="NCBIfam" id="TIGR02734">
    <property type="entry name" value="crtI_fam"/>
    <property type="match status" value="1"/>
</dbReference>
<dbReference type="PANTHER" id="PTHR43734">
    <property type="entry name" value="PHYTOENE DESATURASE"/>
    <property type="match status" value="1"/>
</dbReference>
<evidence type="ECO:0000313" key="9">
    <source>
        <dbReference type="Proteomes" id="UP000271380"/>
    </source>
</evidence>
<dbReference type="InterPro" id="IPR036188">
    <property type="entry name" value="FAD/NAD-bd_sf"/>
</dbReference>
<dbReference type="Gene3D" id="3.50.50.60">
    <property type="entry name" value="FAD/NAD(P)-binding domain"/>
    <property type="match status" value="2"/>
</dbReference>
<evidence type="ECO:0000259" key="5">
    <source>
        <dbReference type="Pfam" id="PF01593"/>
    </source>
</evidence>
<keyword evidence="8" id="KW-1185">Reference proteome</keyword>
<sequence length="510" mass="56566">MPKPKSAVVIGAGIAGLATAGLLAKEGLDVTVLEKGDWLGGRAGEYYLDGFCFETGPSWYLMPEAFDRFFELMGTTTNKELDLISLDPGYRVFPEGADFIDIPLGQKRVCALFDELSPGAGPQLQNYLASAQEIYEIALQRFLYTNFVSPAPFMGMVVLRRALRLMYLLCEPLDRFVEKQFLDLRLQQILQYPAVFLSTQPRSAPSLYHLMSHTDLTQGVRYPQGGFTSIVSALEKLAREYGARIELNAEVTEIIVKSKQARGVRYNHEGQQVNLAADMVVGACDIEHVESQLIPSQLRTYSPRYFAQRDPGVGAVLVLLGVRDPLGQLQHHNLFFSRDWDRDFTAVFPDKTFALRRDSQSMYVCKPSHTDNTVAPSGMENLFVLIPVAADPSIGHGDAYHEQASAEVAAIAERAIDFIAQRAEIPDLRDRIVVHKTIGPQDFQERYYSFCGGAIGPAHTLRQSAFLRGSNRSKKIANLYYAGGTTTPGVGVPLCLISAENILTRLRSEK</sequence>
<reference evidence="7 9" key="2">
    <citation type="submission" date="2018-12" db="EMBL/GenBank/DDBJ databases">
        <authorList>
            <consortium name="Pathogen Informatics"/>
        </authorList>
    </citation>
    <scope>NUCLEOTIDE SEQUENCE [LARGE SCALE GENOMIC DNA]</scope>
    <source>
        <strain evidence="7 9">NCTC949</strain>
    </source>
</reference>
<dbReference type="Proteomes" id="UP000033457">
    <property type="component" value="Chromosome"/>
</dbReference>
<dbReference type="EC" id="1.3.-.-" evidence="7"/>
<evidence type="ECO:0000313" key="7">
    <source>
        <dbReference type="EMBL" id="VEH05047.1"/>
    </source>
</evidence>
<keyword evidence="2 4" id="KW-0125">Carotenoid biosynthesis</keyword>
<comment type="similarity">
    <text evidence="4">Belongs to the carotenoid/retinoid oxidoreductase family.</text>
</comment>
<protein>
    <submittedName>
        <fullName evidence="7">Phytoene dehydrogenase</fullName>
        <ecNumber evidence="7">1.3.-.-</ecNumber>
        <ecNumber evidence="7">1.3.8.2</ecNumber>
    </submittedName>
    <submittedName>
        <fullName evidence="6">Phytoene desaturase</fullName>
        <ecNumber evidence="6">1.3.99.26</ecNumber>
    </submittedName>
</protein>
<dbReference type="EMBL" id="CP011312">
    <property type="protein sequence ID" value="AKE40516.1"/>
    <property type="molecule type" value="Genomic_DNA"/>
</dbReference>
<keyword evidence="3 4" id="KW-0560">Oxidoreductase</keyword>
<dbReference type="STRING" id="35755.UL82_01440"/>
<dbReference type="EC" id="1.3.99.26" evidence="6"/>
<dbReference type="PANTHER" id="PTHR43734:SF1">
    <property type="entry name" value="PHYTOENE DESATURASE"/>
    <property type="match status" value="1"/>
</dbReference>
<dbReference type="KEGG" id="cku:UL82_01440"/>
<proteinExistence type="inferred from homology"/>
<dbReference type="GO" id="GO:0016117">
    <property type="term" value="P:carotenoid biosynthetic process"/>
    <property type="evidence" value="ECO:0007669"/>
    <property type="project" value="UniProtKB-KW"/>
</dbReference>
<evidence type="ECO:0000313" key="8">
    <source>
        <dbReference type="Proteomes" id="UP000033457"/>
    </source>
</evidence>
<dbReference type="InterPro" id="IPR002937">
    <property type="entry name" value="Amino_oxidase"/>
</dbReference>
<evidence type="ECO:0000313" key="6">
    <source>
        <dbReference type="EMBL" id="AKE40516.1"/>
    </source>
</evidence>
<comment type="pathway">
    <text evidence="1 4">Carotenoid biosynthesis.</text>
</comment>
<accession>A0A0F6TC43</accession>
<dbReference type="AlphaFoldDB" id="A0A0F6TC43"/>
<dbReference type="EMBL" id="LR134377">
    <property type="protein sequence ID" value="VEH05047.1"/>
    <property type="molecule type" value="Genomic_DNA"/>
</dbReference>
<gene>
    <name evidence="6" type="primary">crtI</name>
    <name evidence="7" type="synonym">crtI2</name>
    <name evidence="7" type="ORF">NCTC949_00401</name>
    <name evidence="6" type="ORF">UL82_01440</name>
</gene>
<dbReference type="EC" id="1.3.8.2" evidence="7"/>
<dbReference type="Pfam" id="PF01593">
    <property type="entry name" value="Amino_oxidase"/>
    <property type="match status" value="1"/>
</dbReference>
<dbReference type="RefSeq" id="WP_046438613.1">
    <property type="nucleotide sequence ID" value="NZ_CP011312.1"/>
</dbReference>
<feature type="domain" description="Amine oxidase" evidence="5">
    <location>
        <begin position="14"/>
        <end position="500"/>
    </location>
</feature>